<keyword evidence="2" id="KW-0472">Membrane</keyword>
<gene>
    <name evidence="5" type="ORF">A3B40_01205</name>
</gene>
<sequence>MKKFVFPTLVFFFLFLLSASISGQAEAGFLNFDQSSVSVNPQATFTISVLVDAGPDEITSTVAHILFEPSLLEAQSVTPGNFFPSVSQNITSGEMYITGIVDTPATFKTGAGTLATVTFKALKDGTASLTFFCQLGQYNSSKIIKNDFNATNIIDCSQNGSATVTVGQGGPTVTPGVSLTKPPGGKTPGISKPDDDDNDDDKDADISKPDDDDKKSNGEKPDADGEKDGEKDDDSLEKTKQPIYLASFAILLALVLIVLQRM</sequence>
<organism evidence="5 6">
    <name type="scientific">Candidatus Roizmanbacteria bacterium RIFCSPLOWO2_01_FULL_37_16</name>
    <dbReference type="NCBI Taxonomy" id="1802058"/>
    <lineage>
        <taxon>Bacteria</taxon>
        <taxon>Candidatus Roizmaniibacteriota</taxon>
    </lineage>
</organism>
<dbReference type="EMBL" id="MGAI01000005">
    <property type="protein sequence ID" value="OGK45570.1"/>
    <property type="molecule type" value="Genomic_DNA"/>
</dbReference>
<dbReference type="InterPro" id="IPR002102">
    <property type="entry name" value="Cohesin_dom"/>
</dbReference>
<evidence type="ECO:0000313" key="5">
    <source>
        <dbReference type="EMBL" id="OGK45570.1"/>
    </source>
</evidence>
<evidence type="ECO:0000256" key="1">
    <source>
        <dbReference type="SAM" id="MobiDB-lite"/>
    </source>
</evidence>
<feature type="domain" description="Cohesin" evidence="4">
    <location>
        <begin position="36"/>
        <end position="140"/>
    </location>
</feature>
<feature type="compositionally biased region" description="Low complexity" evidence="1">
    <location>
        <begin position="167"/>
        <end position="177"/>
    </location>
</feature>
<dbReference type="Pfam" id="PF00963">
    <property type="entry name" value="Cohesin"/>
    <property type="match status" value="1"/>
</dbReference>
<name>A0A1F7IQC1_9BACT</name>
<feature type="region of interest" description="Disordered" evidence="1">
    <location>
        <begin position="167"/>
        <end position="236"/>
    </location>
</feature>
<dbReference type="Proteomes" id="UP000178040">
    <property type="component" value="Unassembled WGS sequence"/>
</dbReference>
<proteinExistence type="predicted"/>
<protein>
    <recommendedName>
        <fullName evidence="4">Cohesin domain-containing protein</fullName>
    </recommendedName>
</protein>
<reference evidence="5 6" key="1">
    <citation type="journal article" date="2016" name="Nat. Commun.">
        <title>Thousands of microbial genomes shed light on interconnected biogeochemical processes in an aquifer system.</title>
        <authorList>
            <person name="Anantharaman K."/>
            <person name="Brown C.T."/>
            <person name="Hug L.A."/>
            <person name="Sharon I."/>
            <person name="Castelle C.J."/>
            <person name="Probst A.J."/>
            <person name="Thomas B.C."/>
            <person name="Singh A."/>
            <person name="Wilkins M.J."/>
            <person name="Karaoz U."/>
            <person name="Brodie E.L."/>
            <person name="Williams K.H."/>
            <person name="Hubbard S.S."/>
            <person name="Banfield J.F."/>
        </authorList>
    </citation>
    <scope>NUCLEOTIDE SEQUENCE [LARGE SCALE GENOMIC DNA]</scope>
</reference>
<dbReference type="AlphaFoldDB" id="A0A1F7IQC1"/>
<feature type="chain" id="PRO_5009529370" description="Cohesin domain-containing protein" evidence="3">
    <location>
        <begin position="28"/>
        <end position="262"/>
    </location>
</feature>
<dbReference type="CDD" id="cd08547">
    <property type="entry name" value="Type_II_cohesin"/>
    <property type="match status" value="1"/>
</dbReference>
<evidence type="ECO:0000256" key="3">
    <source>
        <dbReference type="SAM" id="SignalP"/>
    </source>
</evidence>
<feature type="signal peptide" evidence="3">
    <location>
        <begin position="1"/>
        <end position="27"/>
    </location>
</feature>
<dbReference type="GO" id="GO:0030246">
    <property type="term" value="F:carbohydrate binding"/>
    <property type="evidence" value="ECO:0007669"/>
    <property type="project" value="InterPro"/>
</dbReference>
<feature type="compositionally biased region" description="Basic and acidic residues" evidence="1">
    <location>
        <begin position="204"/>
        <end position="236"/>
    </location>
</feature>
<comment type="caution">
    <text evidence="5">The sequence shown here is derived from an EMBL/GenBank/DDBJ whole genome shotgun (WGS) entry which is preliminary data.</text>
</comment>
<keyword evidence="2" id="KW-0812">Transmembrane</keyword>
<dbReference type="Gene3D" id="2.60.40.680">
    <property type="match status" value="1"/>
</dbReference>
<dbReference type="SUPFAM" id="SSF49384">
    <property type="entry name" value="Carbohydrate-binding domain"/>
    <property type="match status" value="1"/>
</dbReference>
<dbReference type="InterPro" id="IPR008965">
    <property type="entry name" value="CBM2/CBM3_carb-bd_dom_sf"/>
</dbReference>
<accession>A0A1F7IQC1</accession>
<feature type="compositionally biased region" description="Acidic residues" evidence="1">
    <location>
        <begin position="194"/>
        <end position="203"/>
    </location>
</feature>
<evidence type="ECO:0000256" key="2">
    <source>
        <dbReference type="SAM" id="Phobius"/>
    </source>
</evidence>
<evidence type="ECO:0000313" key="6">
    <source>
        <dbReference type="Proteomes" id="UP000178040"/>
    </source>
</evidence>
<dbReference type="GO" id="GO:0000272">
    <property type="term" value="P:polysaccharide catabolic process"/>
    <property type="evidence" value="ECO:0007669"/>
    <property type="project" value="InterPro"/>
</dbReference>
<evidence type="ECO:0000259" key="4">
    <source>
        <dbReference type="Pfam" id="PF00963"/>
    </source>
</evidence>
<keyword evidence="3" id="KW-0732">Signal</keyword>
<keyword evidence="2" id="KW-1133">Transmembrane helix</keyword>
<feature type="transmembrane region" description="Helical" evidence="2">
    <location>
        <begin position="242"/>
        <end position="259"/>
    </location>
</feature>